<comment type="caution">
    <text evidence="4">The sequence shown here is derived from an EMBL/GenBank/DDBJ whole genome shotgun (WGS) entry which is preliminary data.</text>
</comment>
<keyword evidence="5" id="KW-1185">Reference proteome</keyword>
<gene>
    <name evidence="4" type="ORF">HK097_009881</name>
</gene>
<name>A0AAD5X469_9FUNG</name>
<protein>
    <recommendedName>
        <fullName evidence="3">V-SNARE coiled-coil homology domain-containing protein</fullName>
    </recommendedName>
</protein>
<feature type="region of interest" description="Disordered" evidence="2">
    <location>
        <begin position="111"/>
        <end position="145"/>
    </location>
</feature>
<dbReference type="SUPFAM" id="SSF58038">
    <property type="entry name" value="SNARE fusion complex"/>
    <property type="match status" value="1"/>
</dbReference>
<reference evidence="4" key="1">
    <citation type="submission" date="2020-05" db="EMBL/GenBank/DDBJ databases">
        <title>Phylogenomic resolution of chytrid fungi.</title>
        <authorList>
            <person name="Stajich J.E."/>
            <person name="Amses K."/>
            <person name="Simmons R."/>
            <person name="Seto K."/>
            <person name="Myers J."/>
            <person name="Bonds A."/>
            <person name="Quandt C.A."/>
            <person name="Barry K."/>
            <person name="Liu P."/>
            <person name="Grigoriev I."/>
            <person name="Longcore J.E."/>
            <person name="James T.Y."/>
        </authorList>
    </citation>
    <scope>NUCLEOTIDE SEQUENCE</scope>
    <source>
        <strain evidence="4">JEL0318</strain>
    </source>
</reference>
<dbReference type="InterPro" id="IPR042855">
    <property type="entry name" value="V_SNARE_CC"/>
</dbReference>
<evidence type="ECO:0000259" key="3">
    <source>
        <dbReference type="PROSITE" id="PS50892"/>
    </source>
</evidence>
<dbReference type="Gene3D" id="1.20.5.110">
    <property type="match status" value="1"/>
</dbReference>
<dbReference type="Proteomes" id="UP001212841">
    <property type="component" value="Unassembled WGS sequence"/>
</dbReference>
<proteinExistence type="predicted"/>
<organism evidence="4 5">
    <name type="scientific">Rhizophlyctis rosea</name>
    <dbReference type="NCBI Taxonomy" id="64517"/>
    <lineage>
        <taxon>Eukaryota</taxon>
        <taxon>Fungi</taxon>
        <taxon>Fungi incertae sedis</taxon>
        <taxon>Chytridiomycota</taxon>
        <taxon>Chytridiomycota incertae sedis</taxon>
        <taxon>Chytridiomycetes</taxon>
        <taxon>Rhizophlyctidales</taxon>
        <taxon>Rhizophlyctidaceae</taxon>
        <taxon>Rhizophlyctis</taxon>
    </lineage>
</organism>
<dbReference type="EMBL" id="JADGJD010000695">
    <property type="protein sequence ID" value="KAJ3049091.1"/>
    <property type="molecule type" value="Genomic_DNA"/>
</dbReference>
<evidence type="ECO:0000256" key="2">
    <source>
        <dbReference type="SAM" id="MobiDB-lite"/>
    </source>
</evidence>
<sequence length="2359" mass="263529">MDKITRDFLDPYVLATSSDVKLSLLNSQLVPNSPEWFYLSILHELNAVRDDPEYLNEHLRRSETLIEEFRKLDHTSDAYLTLHNRYLLLKAEVNKDWTEALVHFESQFQLEQNEKDHHPPPDVDLGIRPGVSQDPATQAPPPTSLDEQVLEADTLLKNSFKAFEKSAYQSNSSALTARSIVYAASTLLAGNHNWDETVALNAILSKVVHSASLRTNDGQDLLPQLLARQWSVLRGKPPHVPSFHNLPCRHLLTARQLEQLESSCPGLKNDSNYIAARVRTLLPIRPEDLKSDSAELAAIRSYIESCLSYMPKDFAKVKARILFTLMVKLRQEAARYDRSLLLEYLEIPMEQQWRIFTGRRKSTTFPIHGTYSDILPIQYFPTPDQYFIRDSMVGLFRNGIVTDYKTFAPYFDEKYLRDIFYETMVVSADDHAEWTQYLASYQLLSLSESVVLELPTESNPETIDPSDSSPVQLSLRLKNVTSLVVQVFEVNTFAFHRDHGDTKGALGKLDVSGLVPNREERFTFTESPFKLWDKQFEVVEAKAKRGIWIVEFLGGGQKVRAVVRKGHLKFLERITHEGHVMTLIDESNARVPGRIWMSGHFFEPDEEGDFLIPFTGASTSFETLLLTHDGFTHRYDRFQHLAEDYTLSANFHGLPESIVCGNKCDVVVRATLHCNDVQVPLNLLKDIKLTVETRDLDNVQNIKVVENFGVTDTKDGVYSFLVAESLQSIQFRLDAKVRVESKKTDRDLSFSSELLEVNKIQMGNGVASLFLQRARDGWRVAVLGKNGEPRADQDVFLQLQHKFFQEPVRLTLRTDQKGLVQLGKLENITNIQAVSTDGAATWDIAAADATLKVPNSLVIAEGTPVRLPYPATLPQLQRHEWCLLRYGGPNASTFIDDISEQVSFEIDNDSSSRGSGVITLPLPHGKYLFQYLDIQNFVRSIGITVVKSEVEDPSTLAHWRLQTVVSKRSVHRLSSVQDSTLPLRIISAAPAETQSGKVKIKIEGVVHGSTRVHAFVSTFVQGTQDAPRIVAEVGRESGLLERPFPEPENVYGTAESLTEELLYVLNRSSAVHPIGSSLEKPGVILNRWKTGDTELQTKSLDAPMPKPAPVSAGTPFGATGGALFGAPPRMAKMARVSMPMPVGSSYDFLAEAGLVITNVSPDSEGNVQLDLPQSANPRIITIMAADYKSSALRSFPLPSSVEETKQAATSRDLRLRLEWPLDAHVVESNTVVALKSGDRVSVSGRFPAIVSTCRKMFDIAEALALGSDKSVFAEFRFISRWAGMSLQEKLKLYDQYACHELNLLLHAKDAEFANNIIKPYIADKVEKTVVDYYILGDVEACRKYLVEPWRVEKLNAVERLMAAKLVGDDVLTKTRKWAADGARDAELAVSAAERAKQRDLLFRTVTAGSEEEAAEGNAGEEHLRKRRKQGRVKHTFRVSSPAYLSCSPAYSPTSPDADAMMIEGEAAWDDDEDEESDEDMGFGLMDDVPSRRDRERERDVRFSATFGAAPPPPPPAMSAAPGFGGFGAQQQQQVAQALQSNVQNVLLRGDRLDDLQSRSEDLAAQAQQFSSAGKKSKRAMQAAFYEAPESTSAWAERQYWNNSEVSISLNNFWKEWVEHDGGAFISENFGEALTSGFTEAVFAMAFTDLPFTEASQVVEVDGSGGSGFKIEAKSPAILFFKEMKTIEAKPLASIILSQEYFDPQNRQALDADTNEYYDRYVDMAHAELLPGKVYGCRISVTNTSSINHLLSPLVQIPTGALPVEGQAIKTHRLVLAPFKTHLLEYKFYFPQEGTYDHYPVQVSKSGYVIAHAPATKLLVSWPKPDAAVPEDVMKTWEWVASRQATVDQLVSWLKAPSSRLPGFYGDILWRCKDLKAWRRIVDALKERGVFAADVWSYAVRHKALSESLEWLNFEEQAVQLLGEAPYFAGGGVVWDAFERKRDNVKEYWPLINARAHQLGKRPRVNNADFLKAYSSFLEYLIHKPASAQTAGDHLMIACQLILQDRIAEAQTRVQCLLSEVRAGKLRVTHNLQLDYALAWLDLVDSEGNLHEARRVAQAHFDCPIPRWRNLFREVRHLIAELDKAEGGVVPMDVDEEGEASTREARAARRGNGEPRLEFEVEKGKLRLSHANLVKCEVLFHPINLETEFSARPFELASTASAAQLDSSEEKSPALYILSKHHTTLDLPTEGGDLLLEVPKSFRGGTCLVEMVANEGDIVKSRVWARSNLSVEVQHRNGLVKVLATVGDSVAVDAGKSKQEEDEWSLIPFSTYETTSLDVSTAKSTVWKPLPRCYVKVYAKIRGEGVVFYKDGYTDRLGRFDYAGLSNTELLKKAEKFAVLCVGPGEGDGGVVVEAKVPKV</sequence>
<dbReference type="CDD" id="cd15843">
    <property type="entry name" value="R-SNARE"/>
    <property type="match status" value="1"/>
</dbReference>
<accession>A0AAD5X469</accession>
<evidence type="ECO:0000313" key="4">
    <source>
        <dbReference type="EMBL" id="KAJ3049091.1"/>
    </source>
</evidence>
<dbReference type="PROSITE" id="PS50892">
    <property type="entry name" value="V_SNARE"/>
    <property type="match status" value="1"/>
</dbReference>
<evidence type="ECO:0000256" key="1">
    <source>
        <dbReference type="PROSITE-ProRule" id="PRU00290"/>
    </source>
</evidence>
<feature type="region of interest" description="Disordered" evidence="2">
    <location>
        <begin position="1469"/>
        <end position="1495"/>
    </location>
</feature>
<dbReference type="Pfam" id="PF00957">
    <property type="entry name" value="Synaptobrevin"/>
    <property type="match status" value="1"/>
</dbReference>
<feature type="compositionally biased region" description="Basic and acidic residues" evidence="2">
    <location>
        <begin position="112"/>
        <end position="121"/>
    </location>
</feature>
<keyword evidence="1" id="KW-0175">Coiled coil</keyword>
<evidence type="ECO:0000313" key="5">
    <source>
        <dbReference type="Proteomes" id="UP001212841"/>
    </source>
</evidence>
<feature type="domain" description="V-SNARE coiled-coil homology" evidence="3">
    <location>
        <begin position="1523"/>
        <end position="1583"/>
    </location>
</feature>
<feature type="compositionally biased region" description="Acidic residues" evidence="2">
    <location>
        <begin position="1469"/>
        <end position="1480"/>
    </location>
</feature>
<feature type="region of interest" description="Disordered" evidence="2">
    <location>
        <begin position="1408"/>
        <end position="1431"/>
    </location>
</feature>